<dbReference type="CDD" id="cd19491">
    <property type="entry name" value="XRCC3"/>
    <property type="match status" value="1"/>
</dbReference>
<dbReference type="GO" id="GO:0005524">
    <property type="term" value="F:ATP binding"/>
    <property type="evidence" value="ECO:0007669"/>
    <property type="project" value="UniProtKB-KW"/>
</dbReference>
<comment type="similarity">
    <text evidence="2">Belongs to the RecA family. RAD51 subfamily.</text>
</comment>
<keyword evidence="4" id="KW-0227">DNA damage</keyword>
<evidence type="ECO:0000313" key="11">
    <source>
        <dbReference type="Proteomes" id="UP000186698"/>
    </source>
</evidence>
<name>A0A8J0T867_XENLA</name>
<dbReference type="AGR" id="Xenbase:XB-GENE-1016747"/>
<dbReference type="Xenbase" id="XB-GENE-1016747">
    <property type="gene designation" value="xrcc3.L"/>
</dbReference>
<dbReference type="GO" id="GO:0071140">
    <property type="term" value="P:resolution of mitotic recombination intermediates"/>
    <property type="evidence" value="ECO:0000318"/>
    <property type="project" value="GO_Central"/>
</dbReference>
<feature type="domain" description="RecA family profile 1" evidence="10">
    <location>
        <begin position="119"/>
        <end position="300"/>
    </location>
</feature>
<protein>
    <submittedName>
        <fullName evidence="12">X-ray repair complementing defective repair in Chinese hamster cells 3 L homeolog isoform X1</fullName>
    </submittedName>
</protein>
<keyword evidence="8" id="KW-0234">DNA repair</keyword>
<evidence type="ECO:0000256" key="6">
    <source>
        <dbReference type="ARBA" id="ARBA00023125"/>
    </source>
</evidence>
<evidence type="ECO:0000259" key="10">
    <source>
        <dbReference type="PROSITE" id="PS50162"/>
    </source>
</evidence>
<dbReference type="Pfam" id="PF26169">
    <property type="entry name" value="HHH_XRCC3_RpoA"/>
    <property type="match status" value="1"/>
</dbReference>
<dbReference type="InterPro" id="IPR016467">
    <property type="entry name" value="DNA_recomb/repair_RecA-like"/>
</dbReference>
<dbReference type="PANTHER" id="PTHR46487">
    <property type="entry name" value="DNA REPAIR PROTEIN XRCC3"/>
    <property type="match status" value="1"/>
</dbReference>
<dbReference type="GO" id="GO:0090656">
    <property type="term" value="P:t-circle formation"/>
    <property type="evidence" value="ECO:0000318"/>
    <property type="project" value="GO_Central"/>
</dbReference>
<dbReference type="CTD" id="379577"/>
<dbReference type="GO" id="GO:0000400">
    <property type="term" value="F:four-way junction DNA binding"/>
    <property type="evidence" value="ECO:0007669"/>
    <property type="project" value="TreeGrafter"/>
</dbReference>
<evidence type="ECO:0000256" key="5">
    <source>
        <dbReference type="ARBA" id="ARBA00022840"/>
    </source>
</evidence>
<evidence type="ECO:0000256" key="8">
    <source>
        <dbReference type="ARBA" id="ARBA00023204"/>
    </source>
</evidence>
<dbReference type="Pfam" id="PF08423">
    <property type="entry name" value="Rad51"/>
    <property type="match status" value="1"/>
</dbReference>
<dbReference type="SUPFAM" id="SSF52540">
    <property type="entry name" value="P-loop containing nucleoside triphosphate hydrolases"/>
    <property type="match status" value="1"/>
</dbReference>
<comment type="subcellular location">
    <subcellularLocation>
        <location evidence="1">Nucleus</location>
    </subcellularLocation>
</comment>
<evidence type="ECO:0000256" key="1">
    <source>
        <dbReference type="ARBA" id="ARBA00004123"/>
    </source>
</evidence>
<dbReference type="InterPro" id="IPR058766">
    <property type="entry name" value="HHH_XRCC3_RAD51B"/>
</dbReference>
<dbReference type="GO" id="GO:0000722">
    <property type="term" value="P:telomere maintenance via recombination"/>
    <property type="evidence" value="ECO:0000318"/>
    <property type="project" value="GO_Central"/>
</dbReference>
<evidence type="ECO:0000256" key="3">
    <source>
        <dbReference type="ARBA" id="ARBA00022741"/>
    </source>
</evidence>
<keyword evidence="5" id="KW-0067">ATP-binding</keyword>
<dbReference type="AlphaFoldDB" id="A0A8J0T867"/>
<sequence length="391" mass="42935">MVFIVYSNYLLSLSIKTNIIDTGVPCSYALFCSSKDEPELVMEWDEVELSPRIRAAVRKANIKSAGSILTLSVPELQKLANLSVADVRHLQKAVSAVLRKNMGVTALQMYSEKAKFPSQHQKLSLGCKVLDNFLRGGIPLVGITEIAGESSAGKTQIGLQLCLSVQYPVEYGGLASGAVYICTEDAFPSKRLQQLIKSQHKLRSDVPSDVIKNIRFGDSIFVEHTADVDTLTECIKKKVPVLLLRGSIRLVVIDSIAALFRCEFAAKDAAVKAKHLQTLGAKLHNISNRFITPVLCINQVTDRVREMNSEQDDDLGLQDKKVVPALGISWSNQLLMRVMVARTQHTAPTELASGGILRTMEVVFAPHIAQSSCYYTVDLEGVKGLDDHVQN</sequence>
<keyword evidence="11" id="KW-1185">Reference proteome</keyword>
<keyword evidence="6" id="KW-0238">DNA-binding</keyword>
<evidence type="ECO:0000256" key="4">
    <source>
        <dbReference type="ARBA" id="ARBA00022763"/>
    </source>
</evidence>
<keyword evidence="3" id="KW-0547">Nucleotide-binding</keyword>
<organism evidence="11 12">
    <name type="scientific">Xenopus laevis</name>
    <name type="common">African clawed frog</name>
    <dbReference type="NCBI Taxonomy" id="8355"/>
    <lineage>
        <taxon>Eukaryota</taxon>
        <taxon>Metazoa</taxon>
        <taxon>Chordata</taxon>
        <taxon>Craniata</taxon>
        <taxon>Vertebrata</taxon>
        <taxon>Euteleostomi</taxon>
        <taxon>Amphibia</taxon>
        <taxon>Batrachia</taxon>
        <taxon>Anura</taxon>
        <taxon>Pipoidea</taxon>
        <taxon>Pipidae</taxon>
        <taxon>Xenopodinae</taxon>
        <taxon>Xenopus</taxon>
        <taxon>Xenopus</taxon>
    </lineage>
</organism>
<dbReference type="Gene3D" id="3.40.50.300">
    <property type="entry name" value="P-loop containing nucleotide triphosphate hydrolases"/>
    <property type="match status" value="1"/>
</dbReference>
<dbReference type="GeneID" id="379577"/>
<evidence type="ECO:0000256" key="7">
    <source>
        <dbReference type="ARBA" id="ARBA00023172"/>
    </source>
</evidence>
<dbReference type="GO" id="GO:0005657">
    <property type="term" value="C:replication fork"/>
    <property type="evidence" value="ECO:0000318"/>
    <property type="project" value="GO_Central"/>
</dbReference>
<dbReference type="GO" id="GO:0045003">
    <property type="term" value="P:double-strand break repair via synthesis-dependent strand annealing"/>
    <property type="evidence" value="ECO:0000318"/>
    <property type="project" value="GO_Central"/>
</dbReference>
<dbReference type="PIRSF" id="PIRSF005856">
    <property type="entry name" value="Rad51"/>
    <property type="match status" value="1"/>
</dbReference>
<proteinExistence type="inferred from homology"/>
<gene>
    <name evidence="12 13" type="primary">xrcc3.L</name>
    <name evidence="12" type="synonym">xrcc3</name>
</gene>
<dbReference type="InterPro" id="IPR013632">
    <property type="entry name" value="Rad51_C"/>
</dbReference>
<evidence type="ECO:0000256" key="2">
    <source>
        <dbReference type="ARBA" id="ARBA00007095"/>
    </source>
</evidence>
<dbReference type="RefSeq" id="XP_018084098.1">
    <property type="nucleotide sequence ID" value="XM_018228609.2"/>
</dbReference>
<dbReference type="FunFam" id="3.40.50.300:FF:005097">
    <property type="entry name" value="X-ray repair-complementing defective repair in Chinese hamster cells 3"/>
    <property type="match status" value="1"/>
</dbReference>
<dbReference type="GO" id="GO:0033065">
    <property type="term" value="C:Rad51C-XRCC3 complex"/>
    <property type="evidence" value="ECO:0000318"/>
    <property type="project" value="GO_Central"/>
</dbReference>
<dbReference type="InterPro" id="IPR027417">
    <property type="entry name" value="P-loop_NTPase"/>
</dbReference>
<dbReference type="SUPFAM" id="SSF47789">
    <property type="entry name" value="C-terminal domain of RNA polymerase alpha subunit"/>
    <property type="match status" value="1"/>
</dbReference>
<reference evidence="12" key="1">
    <citation type="submission" date="2025-08" db="UniProtKB">
        <authorList>
            <consortium name="RefSeq"/>
        </authorList>
    </citation>
    <scope>IDENTIFICATION</scope>
    <source>
        <strain evidence="12">J_2021</strain>
        <tissue evidence="12">Erythrocytes</tissue>
    </source>
</reference>
<keyword evidence="7" id="KW-0233">DNA recombination</keyword>
<dbReference type="Proteomes" id="UP000186698">
    <property type="component" value="Chromosome 8L"/>
</dbReference>
<dbReference type="PROSITE" id="PS50162">
    <property type="entry name" value="RECA_2"/>
    <property type="match status" value="1"/>
</dbReference>
<dbReference type="InterPro" id="IPR047348">
    <property type="entry name" value="XRCC3-like_C"/>
</dbReference>
<accession>A0A8J0T867</accession>
<evidence type="ECO:0000256" key="9">
    <source>
        <dbReference type="ARBA" id="ARBA00023242"/>
    </source>
</evidence>
<dbReference type="PANTHER" id="PTHR46487:SF1">
    <property type="entry name" value="DNA REPAIR PROTEIN XRCC3"/>
    <property type="match status" value="1"/>
</dbReference>
<evidence type="ECO:0000313" key="12">
    <source>
        <dbReference type="RefSeq" id="XP_018084098.1"/>
    </source>
</evidence>
<dbReference type="GO" id="GO:0140664">
    <property type="term" value="F:ATP-dependent DNA damage sensor activity"/>
    <property type="evidence" value="ECO:0007669"/>
    <property type="project" value="InterPro"/>
</dbReference>
<dbReference type="OrthoDB" id="1861185at2759"/>
<evidence type="ECO:0000313" key="13">
    <source>
        <dbReference type="Xenbase" id="XB-GENE-1016747"/>
    </source>
</evidence>
<dbReference type="InterPro" id="IPR020588">
    <property type="entry name" value="RecA_ATP-bd"/>
</dbReference>
<keyword evidence="9" id="KW-0539">Nucleus</keyword>